<dbReference type="GO" id="GO:0016862">
    <property type="term" value="F:intramolecular oxidoreductase activity, interconverting keto- and enol-groups"/>
    <property type="evidence" value="ECO:0007669"/>
    <property type="project" value="InterPro"/>
</dbReference>
<gene>
    <name evidence="4" type="ORF">FJU08_14745</name>
</gene>
<evidence type="ECO:0000313" key="4">
    <source>
        <dbReference type="EMBL" id="TPW29107.1"/>
    </source>
</evidence>
<dbReference type="RefSeq" id="WP_141149783.1">
    <property type="nucleotide sequence ID" value="NZ_VHLG01000010.1"/>
</dbReference>
<dbReference type="Gene3D" id="3.30.429.10">
    <property type="entry name" value="Macrophage Migration Inhibitory Factor"/>
    <property type="match status" value="1"/>
</dbReference>
<feature type="active site" description="Proton acceptor; via imino nitrogen" evidence="2">
    <location>
        <position position="2"/>
    </location>
</feature>
<sequence length="79" mass="8899">MPHVQLKLFAGRTDEQKQKIADLLTKAVMEGAGCSEKAVSVAIEEFSPEEWPEKVYRPDILESAETLYKKPGYNPFDKA</sequence>
<dbReference type="InterPro" id="IPR004370">
    <property type="entry name" value="4-OT-like_dom"/>
</dbReference>
<organism evidence="4 5">
    <name type="scientific">Martelella alba</name>
    <dbReference type="NCBI Taxonomy" id="2590451"/>
    <lineage>
        <taxon>Bacteria</taxon>
        <taxon>Pseudomonadati</taxon>
        <taxon>Pseudomonadota</taxon>
        <taxon>Alphaproteobacteria</taxon>
        <taxon>Hyphomicrobiales</taxon>
        <taxon>Aurantimonadaceae</taxon>
        <taxon>Martelella</taxon>
    </lineage>
</organism>
<dbReference type="PIRSF" id="PIRSF037799">
    <property type="entry name" value="Tautomer_YdcE_prd"/>
    <property type="match status" value="1"/>
</dbReference>
<dbReference type="Pfam" id="PF01361">
    <property type="entry name" value="Tautomerase"/>
    <property type="match status" value="1"/>
</dbReference>
<dbReference type="GO" id="GO:0005737">
    <property type="term" value="C:cytoplasm"/>
    <property type="evidence" value="ECO:0007669"/>
    <property type="project" value="InterPro"/>
</dbReference>
<dbReference type="InterPro" id="IPR014347">
    <property type="entry name" value="Tautomerase/MIF_sf"/>
</dbReference>
<evidence type="ECO:0000259" key="3">
    <source>
        <dbReference type="Pfam" id="PF01361"/>
    </source>
</evidence>
<protein>
    <submittedName>
        <fullName evidence="4">4-oxalocrotonate tautomerase</fullName>
    </submittedName>
</protein>
<dbReference type="OrthoDB" id="3395834at2"/>
<name>A0A506UBD4_9HYPH</name>
<dbReference type="SUPFAM" id="SSF55331">
    <property type="entry name" value="Tautomerase/MIF"/>
    <property type="match status" value="1"/>
</dbReference>
<dbReference type="InterPro" id="IPR017284">
    <property type="entry name" value="Tautomerase_PptA"/>
</dbReference>
<evidence type="ECO:0000256" key="2">
    <source>
        <dbReference type="PIRSR" id="PIRSR037799-1"/>
    </source>
</evidence>
<comment type="caution">
    <text evidence="4">The sequence shown here is derived from an EMBL/GenBank/DDBJ whole genome shotgun (WGS) entry which is preliminary data.</text>
</comment>
<evidence type="ECO:0000256" key="1">
    <source>
        <dbReference type="ARBA" id="ARBA00023235"/>
    </source>
</evidence>
<dbReference type="AlphaFoldDB" id="A0A506UBD4"/>
<dbReference type="EMBL" id="VHLG01000010">
    <property type="protein sequence ID" value="TPW29107.1"/>
    <property type="molecule type" value="Genomic_DNA"/>
</dbReference>
<evidence type="ECO:0000313" key="5">
    <source>
        <dbReference type="Proteomes" id="UP000318801"/>
    </source>
</evidence>
<keyword evidence="5" id="KW-1185">Reference proteome</keyword>
<dbReference type="Proteomes" id="UP000318801">
    <property type="component" value="Unassembled WGS sequence"/>
</dbReference>
<proteinExistence type="predicted"/>
<keyword evidence="1" id="KW-0413">Isomerase</keyword>
<accession>A0A506UBD4</accession>
<reference evidence="4 5" key="1">
    <citation type="submission" date="2019-06" db="EMBL/GenBank/DDBJ databases">
        <authorList>
            <person name="Li M."/>
        </authorList>
    </citation>
    <scope>NUCLEOTIDE SEQUENCE [LARGE SCALE GENOMIC DNA]</scope>
    <source>
        <strain evidence="4 5">BGMRC2036</strain>
    </source>
</reference>
<feature type="domain" description="4-oxalocrotonate tautomerase-like" evidence="3">
    <location>
        <begin position="2"/>
        <end position="51"/>
    </location>
</feature>